<evidence type="ECO:0000259" key="4">
    <source>
        <dbReference type="Pfam" id="PF07686"/>
    </source>
</evidence>
<proteinExistence type="predicted"/>
<evidence type="ECO:0000256" key="2">
    <source>
        <dbReference type="ARBA" id="ARBA00022692"/>
    </source>
</evidence>
<dbReference type="InterPro" id="IPR036179">
    <property type="entry name" value="Ig-like_dom_sf"/>
</dbReference>
<dbReference type="GO" id="GO:0004888">
    <property type="term" value="F:transmembrane signaling receptor activity"/>
    <property type="evidence" value="ECO:0007669"/>
    <property type="project" value="TreeGrafter"/>
</dbReference>
<reference evidence="5" key="3">
    <citation type="submission" date="2025-09" db="UniProtKB">
        <authorList>
            <consortium name="Ensembl"/>
        </authorList>
    </citation>
    <scope>IDENTIFICATION</scope>
</reference>
<dbReference type="InterPro" id="IPR050671">
    <property type="entry name" value="CD300_family_receptors"/>
</dbReference>
<dbReference type="OMA" id="ASITCKY"/>
<accession>A0A669BG75</accession>
<keyword evidence="2" id="KW-0812">Transmembrane</keyword>
<keyword evidence="3" id="KW-0472">Membrane</keyword>
<dbReference type="GeneTree" id="ENSGT00940000176967"/>
<name>A0A669BG75_ORENI</name>
<evidence type="ECO:0000313" key="6">
    <source>
        <dbReference type="Proteomes" id="UP000005207"/>
    </source>
</evidence>
<organism evidence="5 6">
    <name type="scientific">Oreochromis niloticus</name>
    <name type="common">Nile tilapia</name>
    <name type="synonym">Tilapia nilotica</name>
    <dbReference type="NCBI Taxonomy" id="8128"/>
    <lineage>
        <taxon>Eukaryota</taxon>
        <taxon>Metazoa</taxon>
        <taxon>Chordata</taxon>
        <taxon>Craniata</taxon>
        <taxon>Vertebrata</taxon>
        <taxon>Euteleostomi</taxon>
        <taxon>Actinopterygii</taxon>
        <taxon>Neopterygii</taxon>
        <taxon>Teleostei</taxon>
        <taxon>Neoteleostei</taxon>
        <taxon>Acanthomorphata</taxon>
        <taxon>Ovalentaria</taxon>
        <taxon>Cichlomorphae</taxon>
        <taxon>Cichliformes</taxon>
        <taxon>Cichlidae</taxon>
        <taxon>African cichlids</taxon>
        <taxon>Pseudocrenilabrinae</taxon>
        <taxon>Oreochromini</taxon>
        <taxon>Oreochromis</taxon>
    </lineage>
</organism>
<dbReference type="Proteomes" id="UP000005207">
    <property type="component" value="Linkage group LG13"/>
</dbReference>
<dbReference type="PANTHER" id="PTHR11860:SF118">
    <property type="entry name" value="CMRF35-LIKE MOLECULE 3-RELATED"/>
    <property type="match status" value="1"/>
</dbReference>
<dbReference type="Pfam" id="PF07686">
    <property type="entry name" value="V-set"/>
    <property type="match status" value="1"/>
</dbReference>
<dbReference type="InterPro" id="IPR013783">
    <property type="entry name" value="Ig-like_fold"/>
</dbReference>
<protein>
    <recommendedName>
        <fullName evidence="4">Immunoglobulin V-set domain-containing protein</fullName>
    </recommendedName>
</protein>
<dbReference type="SUPFAM" id="SSF48726">
    <property type="entry name" value="Immunoglobulin"/>
    <property type="match status" value="1"/>
</dbReference>
<dbReference type="PANTHER" id="PTHR11860">
    <property type="entry name" value="POLYMERIC-IMMUNOGLOBULIN RECEPTOR"/>
    <property type="match status" value="1"/>
</dbReference>
<dbReference type="Gene3D" id="2.60.40.10">
    <property type="entry name" value="Immunoglobulins"/>
    <property type="match status" value="1"/>
</dbReference>
<evidence type="ECO:0000313" key="5">
    <source>
        <dbReference type="Ensembl" id="ENSONIP00000033435.1"/>
    </source>
</evidence>
<reference evidence="6" key="1">
    <citation type="submission" date="2012-01" db="EMBL/GenBank/DDBJ databases">
        <title>The Genome Sequence of Oreochromis niloticus (Nile Tilapia).</title>
        <authorList>
            <consortium name="Broad Institute Genome Assembly Team"/>
            <consortium name="Broad Institute Sequencing Platform"/>
            <person name="Di Palma F."/>
            <person name="Johnson J."/>
            <person name="Lander E.S."/>
            <person name="Lindblad-Toh K."/>
        </authorList>
    </citation>
    <scope>NUCLEOTIDE SEQUENCE [LARGE SCALE GENOMIC DNA]</scope>
</reference>
<dbReference type="InterPro" id="IPR013106">
    <property type="entry name" value="Ig_V-set"/>
</dbReference>
<evidence type="ECO:0000256" key="1">
    <source>
        <dbReference type="ARBA" id="ARBA00004370"/>
    </source>
</evidence>
<dbReference type="InParanoid" id="A0A669BG75"/>
<feature type="domain" description="Immunoglobulin V-set" evidence="4">
    <location>
        <begin position="25"/>
        <end position="119"/>
    </location>
</feature>
<reference evidence="5" key="2">
    <citation type="submission" date="2025-08" db="UniProtKB">
        <authorList>
            <consortium name="Ensembl"/>
        </authorList>
    </citation>
    <scope>IDENTIFICATION</scope>
</reference>
<keyword evidence="6" id="KW-1185">Reference proteome</keyword>
<evidence type="ECO:0000256" key="3">
    <source>
        <dbReference type="ARBA" id="ARBA00023136"/>
    </source>
</evidence>
<sequence length="130" mass="14903">MALYLRILYIITGLTGMWQGLFKILSVKTGKSISIPCLYGSQYKNHVKYLCEGPKWRFCRDVVKTNKADPSGKYSISDDKRQFIFTVTINNLTNKNTDYWCVVEISNGPDYGVHFQLSVTRGEFPSLLTF</sequence>
<comment type="subcellular location">
    <subcellularLocation>
        <location evidence="1">Membrane</location>
    </subcellularLocation>
</comment>
<dbReference type="GO" id="GO:0005886">
    <property type="term" value="C:plasma membrane"/>
    <property type="evidence" value="ECO:0007669"/>
    <property type="project" value="TreeGrafter"/>
</dbReference>
<dbReference type="AlphaFoldDB" id="A0A669BG75"/>
<dbReference type="Ensembl" id="ENSONIT00000042287.1">
    <property type="protein sequence ID" value="ENSONIP00000033435.1"/>
    <property type="gene ID" value="ENSONIG00000032535.1"/>
</dbReference>